<dbReference type="GO" id="GO:0016020">
    <property type="term" value="C:membrane"/>
    <property type="evidence" value="ECO:0007669"/>
    <property type="project" value="UniProtKB-SubCell"/>
</dbReference>
<dbReference type="InterPro" id="IPR011049">
    <property type="entry name" value="Serralysin-like_metalloprot_C"/>
</dbReference>
<evidence type="ECO:0000313" key="4">
    <source>
        <dbReference type="Proteomes" id="UP000050700"/>
    </source>
</evidence>
<gene>
    <name evidence="3" type="ORF">NTHI1209_00936</name>
</gene>
<organism evidence="3 4">
    <name type="scientific">Haemophilus influenzae</name>
    <dbReference type="NCBI Taxonomy" id="727"/>
    <lineage>
        <taxon>Bacteria</taxon>
        <taxon>Pseudomonadati</taxon>
        <taxon>Pseudomonadota</taxon>
        <taxon>Gammaproteobacteria</taxon>
        <taxon>Pasteurellales</taxon>
        <taxon>Pasteurellaceae</taxon>
        <taxon>Haemophilus</taxon>
    </lineage>
</organism>
<evidence type="ECO:0000313" key="3">
    <source>
        <dbReference type="EMBL" id="KIS35330.1"/>
    </source>
</evidence>
<dbReference type="Gene3D" id="2.150.10.10">
    <property type="entry name" value="Serralysin-like metalloprotease, C-terminal"/>
    <property type="match status" value="1"/>
</dbReference>
<evidence type="ECO:0000256" key="1">
    <source>
        <dbReference type="ARBA" id="ARBA00004370"/>
    </source>
</evidence>
<protein>
    <submittedName>
        <fullName evidence="3">Trimeric autotransporter adhesin</fullName>
    </submittedName>
</protein>
<dbReference type="RefSeq" id="WP_005662187.1">
    <property type="nucleotide sequence ID" value="NZ_CP089168.1"/>
</dbReference>
<dbReference type="PATRIC" id="fig|727.582.peg.858"/>
<dbReference type="AlphaFoldDB" id="A0A158SWT6"/>
<dbReference type="InterPro" id="IPR005594">
    <property type="entry name" value="YadA_C"/>
</dbReference>
<comment type="caution">
    <text evidence="3">The sequence shown here is derived from an EMBL/GenBank/DDBJ whole genome shotgun (WGS) entry which is preliminary data.</text>
</comment>
<dbReference type="Pfam" id="PF03895">
    <property type="entry name" value="YadA_anchor"/>
    <property type="match status" value="1"/>
</dbReference>
<accession>A0A158SWT6</accession>
<comment type="subcellular location">
    <subcellularLocation>
        <location evidence="1">Membrane</location>
    </subcellularLocation>
</comment>
<dbReference type="EMBL" id="JMQP01000002">
    <property type="protein sequence ID" value="KIS35330.1"/>
    <property type="molecule type" value="Genomic_DNA"/>
</dbReference>
<proteinExistence type="predicted"/>
<evidence type="ECO:0000259" key="2">
    <source>
        <dbReference type="Pfam" id="PF03895"/>
    </source>
</evidence>
<feature type="domain" description="Trimeric autotransporter adhesin YadA-like C-terminal membrane anchor" evidence="2">
    <location>
        <begin position="121"/>
        <end position="174"/>
    </location>
</feature>
<reference evidence="3 4" key="1">
    <citation type="submission" date="2014-05" db="EMBL/GenBank/DDBJ databases">
        <title>Methylome analysis of the phasevarions of Haemophilus influenzae.</title>
        <authorList>
            <person name="Atack J.M."/>
            <person name="Fox K.L."/>
            <person name="Power P.M."/>
            <person name="Clark T."/>
            <person name="Jurcisek J."/>
            <person name="Korlach J."/>
            <person name="Bakaletz L.O."/>
            <person name="Jennings M.P."/>
        </authorList>
    </citation>
    <scope>NUCLEOTIDE SEQUENCE [LARGE SCALE GENOMIC DNA]</scope>
    <source>
        <strain evidence="3 4">1209</strain>
    </source>
</reference>
<dbReference type="SUPFAM" id="SSF101967">
    <property type="entry name" value="Adhesin YadA, collagen-binding domain"/>
    <property type="match status" value="1"/>
</dbReference>
<dbReference type="Proteomes" id="UP000050700">
    <property type="component" value="Unassembled WGS sequence"/>
</dbReference>
<name>A0A158SWT6_HAEIF</name>
<sequence>MKDISTSESTSNNNIIIGNLETNKINDVKGTDTSNPKLSHATNNLIVGNNNELTGDSTVVVGLSNTVTGKDYGSGNGDLQVDDYRYNVVLGFKNKVEGNHNVVLGETNEAKKADNTAVNYTVALGYHAKTLGNDAVAIGVGYTPKANITLKSGIAVNAGKNSKISYQMGAGWVW</sequence>